<keyword evidence="2" id="KW-1185">Reference proteome</keyword>
<gene>
    <name evidence="1" type="ORF">DFR42_11536</name>
</gene>
<sequence>MLAKLISSTGEEGEAMIIEIKGRQITGMDNVVYSALPYPQQGKEFEVKFTCMFDDDADIGVNPFEELALVSTGLWSYRVLAKLVSVDSNDGIALADCGACLLPIPVEVSDPDCLGRFIGFDILRLDIWRG</sequence>
<organism evidence="1 2">
    <name type="scientific">Undibacterium pigrum</name>
    <dbReference type="NCBI Taxonomy" id="401470"/>
    <lineage>
        <taxon>Bacteria</taxon>
        <taxon>Pseudomonadati</taxon>
        <taxon>Pseudomonadota</taxon>
        <taxon>Betaproteobacteria</taxon>
        <taxon>Burkholderiales</taxon>
        <taxon>Oxalobacteraceae</taxon>
        <taxon>Undibacterium</taxon>
    </lineage>
</organism>
<evidence type="ECO:0000313" key="2">
    <source>
        <dbReference type="Proteomes" id="UP000247792"/>
    </source>
</evidence>
<evidence type="ECO:0000313" key="1">
    <source>
        <dbReference type="EMBL" id="PXX37786.1"/>
    </source>
</evidence>
<name>A0A318IP13_9BURK</name>
<proteinExistence type="predicted"/>
<dbReference type="AlphaFoldDB" id="A0A318IP13"/>
<accession>A0A318IP13</accession>
<dbReference type="OrthoDB" id="7041856at2"/>
<dbReference type="Proteomes" id="UP000247792">
    <property type="component" value="Unassembled WGS sequence"/>
</dbReference>
<dbReference type="RefSeq" id="WP_110257913.1">
    <property type="nucleotide sequence ID" value="NZ_QJKB01000015.1"/>
</dbReference>
<dbReference type="EMBL" id="QJKB01000015">
    <property type="protein sequence ID" value="PXX37786.1"/>
    <property type="molecule type" value="Genomic_DNA"/>
</dbReference>
<protein>
    <submittedName>
        <fullName evidence="1">Uncharacterized protein</fullName>
    </submittedName>
</protein>
<comment type="caution">
    <text evidence="1">The sequence shown here is derived from an EMBL/GenBank/DDBJ whole genome shotgun (WGS) entry which is preliminary data.</text>
</comment>
<reference evidence="1 2" key="1">
    <citation type="submission" date="2018-05" db="EMBL/GenBank/DDBJ databases">
        <title>Genomic Encyclopedia of Type Strains, Phase IV (KMG-IV): sequencing the most valuable type-strain genomes for metagenomic binning, comparative biology and taxonomic classification.</title>
        <authorList>
            <person name="Goeker M."/>
        </authorList>
    </citation>
    <scope>NUCLEOTIDE SEQUENCE [LARGE SCALE GENOMIC DNA]</scope>
    <source>
        <strain evidence="1 2">DSM 19792</strain>
    </source>
</reference>